<dbReference type="Pfam" id="PF00043">
    <property type="entry name" value="GST_C"/>
    <property type="match status" value="1"/>
</dbReference>
<dbReference type="InterPro" id="IPR004046">
    <property type="entry name" value="GST_C"/>
</dbReference>
<dbReference type="InterPro" id="IPR036249">
    <property type="entry name" value="Thioredoxin-like_sf"/>
</dbReference>
<dbReference type="Gene3D" id="1.20.1050.10">
    <property type="match status" value="1"/>
</dbReference>
<dbReference type="SFLD" id="SFLDG01150">
    <property type="entry name" value="Main.1:_Beta-like"/>
    <property type="match status" value="1"/>
</dbReference>
<dbReference type="AlphaFoldDB" id="A0A0K1PR79"/>
<dbReference type="Pfam" id="PF13409">
    <property type="entry name" value="GST_N_2"/>
    <property type="match status" value="1"/>
</dbReference>
<keyword evidence="3" id="KW-0808">Transferase</keyword>
<dbReference type="Proteomes" id="UP000064967">
    <property type="component" value="Chromosome"/>
</dbReference>
<name>A0A0K1PR79_9BACT</name>
<protein>
    <submittedName>
        <fullName evidence="3">Glutathione S-transferase</fullName>
    </submittedName>
</protein>
<dbReference type="InterPro" id="IPR040079">
    <property type="entry name" value="Glutathione_S-Trfase"/>
</dbReference>
<dbReference type="CDD" id="cd03057">
    <property type="entry name" value="GST_N_Beta"/>
    <property type="match status" value="1"/>
</dbReference>
<dbReference type="InterPro" id="IPR004045">
    <property type="entry name" value="Glutathione_S-Trfase_N"/>
</dbReference>
<keyword evidence="4" id="KW-1185">Reference proteome</keyword>
<dbReference type="InterPro" id="IPR036282">
    <property type="entry name" value="Glutathione-S-Trfase_C_sf"/>
</dbReference>
<dbReference type="GO" id="GO:0016740">
    <property type="term" value="F:transferase activity"/>
    <property type="evidence" value="ECO:0007669"/>
    <property type="project" value="UniProtKB-KW"/>
</dbReference>
<dbReference type="CDD" id="cd03188">
    <property type="entry name" value="GST_C_Beta"/>
    <property type="match status" value="1"/>
</dbReference>
<dbReference type="Gene3D" id="3.40.30.10">
    <property type="entry name" value="Glutaredoxin"/>
    <property type="match status" value="1"/>
</dbReference>
<dbReference type="InterPro" id="IPR010987">
    <property type="entry name" value="Glutathione-S-Trfase_C-like"/>
</dbReference>
<dbReference type="KEGG" id="llu:AKJ09_02691"/>
<organism evidence="3 4">
    <name type="scientific">Labilithrix luteola</name>
    <dbReference type="NCBI Taxonomy" id="1391654"/>
    <lineage>
        <taxon>Bacteria</taxon>
        <taxon>Pseudomonadati</taxon>
        <taxon>Myxococcota</taxon>
        <taxon>Polyangia</taxon>
        <taxon>Polyangiales</taxon>
        <taxon>Labilitrichaceae</taxon>
        <taxon>Labilithrix</taxon>
    </lineage>
</organism>
<sequence>MLTLYYAPGGCSISPHIALREAKLPFQLQRVDFMRGKKLDDGTDFVTVNPKGYIPALALENGQLLTETAVMVQYIADLRPESKLAPAPGTFERVRLQEWLNFIATELHKGLTPFYSPDASEQYKTKMRERFELRLGVVGNAVEAQPYLMGEQFTVADGYAFYTLRAWQTFVKGELKGALVPYYARLLERPSIQAALEAEGFTKDA</sequence>
<evidence type="ECO:0000259" key="2">
    <source>
        <dbReference type="PROSITE" id="PS50405"/>
    </source>
</evidence>
<evidence type="ECO:0000313" key="3">
    <source>
        <dbReference type="EMBL" id="AKU96027.1"/>
    </source>
</evidence>
<dbReference type="PATRIC" id="fig|1391654.3.peg.2726"/>
<feature type="domain" description="GST C-terminal" evidence="2">
    <location>
        <begin position="89"/>
        <end position="205"/>
    </location>
</feature>
<dbReference type="PROSITE" id="PS50404">
    <property type="entry name" value="GST_NTER"/>
    <property type="match status" value="1"/>
</dbReference>
<evidence type="ECO:0000313" key="4">
    <source>
        <dbReference type="Proteomes" id="UP000064967"/>
    </source>
</evidence>
<dbReference type="PROSITE" id="PS50405">
    <property type="entry name" value="GST_CTER"/>
    <property type="match status" value="1"/>
</dbReference>
<dbReference type="SFLD" id="SFLDG00358">
    <property type="entry name" value="Main_(cytGST)"/>
    <property type="match status" value="1"/>
</dbReference>
<gene>
    <name evidence="3" type="ORF">AKJ09_02691</name>
</gene>
<dbReference type="SUPFAM" id="SSF47616">
    <property type="entry name" value="GST C-terminal domain-like"/>
    <property type="match status" value="1"/>
</dbReference>
<dbReference type="PANTHER" id="PTHR44051">
    <property type="entry name" value="GLUTATHIONE S-TRANSFERASE-RELATED"/>
    <property type="match status" value="1"/>
</dbReference>
<reference evidence="3 4" key="1">
    <citation type="submission" date="2015-08" db="EMBL/GenBank/DDBJ databases">
        <authorList>
            <person name="Babu N.S."/>
            <person name="Beckwith C.J."/>
            <person name="Beseler K.G."/>
            <person name="Brison A."/>
            <person name="Carone J.V."/>
            <person name="Caskin T.P."/>
            <person name="Diamond M."/>
            <person name="Durham M.E."/>
            <person name="Foxe J.M."/>
            <person name="Go M."/>
            <person name="Henderson B.A."/>
            <person name="Jones I.B."/>
            <person name="McGettigan J.A."/>
            <person name="Micheletti S.J."/>
            <person name="Nasrallah M.E."/>
            <person name="Ortiz D."/>
            <person name="Piller C.R."/>
            <person name="Privatt S.R."/>
            <person name="Schneider S.L."/>
            <person name="Sharp S."/>
            <person name="Smith T.C."/>
            <person name="Stanton J.D."/>
            <person name="Ullery H.E."/>
            <person name="Wilson R.J."/>
            <person name="Serrano M.G."/>
            <person name="Buck G."/>
            <person name="Lee V."/>
            <person name="Wang Y."/>
            <person name="Carvalho R."/>
            <person name="Voegtly L."/>
            <person name="Shi R."/>
            <person name="Duckworth R."/>
            <person name="Johnson A."/>
            <person name="Loviza R."/>
            <person name="Walstead R."/>
            <person name="Shah Z."/>
            <person name="Kiflezghi M."/>
            <person name="Wade K."/>
            <person name="Ball S.L."/>
            <person name="Bradley K.W."/>
            <person name="Asai D.J."/>
            <person name="Bowman C.A."/>
            <person name="Russell D.A."/>
            <person name="Pope W.H."/>
            <person name="Jacobs-Sera D."/>
            <person name="Hendrix R.W."/>
            <person name="Hatfull G.F."/>
        </authorList>
    </citation>
    <scope>NUCLEOTIDE SEQUENCE [LARGE SCALE GENOMIC DNA]</scope>
    <source>
        <strain evidence="3 4">DSM 27648</strain>
    </source>
</reference>
<feature type="domain" description="GST N-terminal" evidence="1">
    <location>
        <begin position="1"/>
        <end position="83"/>
    </location>
</feature>
<dbReference type="PANTHER" id="PTHR44051:SF8">
    <property type="entry name" value="GLUTATHIONE S-TRANSFERASE GSTA"/>
    <property type="match status" value="1"/>
</dbReference>
<dbReference type="SFLD" id="SFLDS00019">
    <property type="entry name" value="Glutathione_Transferase_(cytos"/>
    <property type="match status" value="1"/>
</dbReference>
<dbReference type="NCBIfam" id="NF007831">
    <property type="entry name" value="PRK10542.1"/>
    <property type="match status" value="1"/>
</dbReference>
<dbReference type="SUPFAM" id="SSF52833">
    <property type="entry name" value="Thioredoxin-like"/>
    <property type="match status" value="1"/>
</dbReference>
<dbReference type="STRING" id="1391654.AKJ09_02691"/>
<dbReference type="EMBL" id="CP012333">
    <property type="protein sequence ID" value="AKU96027.1"/>
    <property type="molecule type" value="Genomic_DNA"/>
</dbReference>
<proteinExistence type="predicted"/>
<accession>A0A0K1PR79</accession>
<evidence type="ECO:0000259" key="1">
    <source>
        <dbReference type="PROSITE" id="PS50404"/>
    </source>
</evidence>